<dbReference type="AlphaFoldDB" id="F1T6Z1"/>
<dbReference type="PANTHER" id="PTHR33295">
    <property type="entry name" value="ATPASE"/>
    <property type="match status" value="1"/>
</dbReference>
<accession>F1T6Z1</accession>
<dbReference type="Pfam" id="PF13635">
    <property type="entry name" value="DUF4143"/>
    <property type="match status" value="1"/>
</dbReference>
<proteinExistence type="predicted"/>
<gene>
    <name evidence="3" type="ORF">HMPREF0091_11227</name>
</gene>
<organism evidence="3 4">
    <name type="scientific">Fannyhessea vaginae DSM 15829</name>
    <dbReference type="NCBI Taxonomy" id="525256"/>
    <lineage>
        <taxon>Bacteria</taxon>
        <taxon>Bacillati</taxon>
        <taxon>Actinomycetota</taxon>
        <taxon>Coriobacteriia</taxon>
        <taxon>Coriobacteriales</taxon>
        <taxon>Atopobiaceae</taxon>
        <taxon>Fannyhessea</taxon>
    </lineage>
</organism>
<dbReference type="RefSeq" id="WP_006303437.1">
    <property type="nucleotide sequence ID" value="NZ_ACGK02000005.1"/>
</dbReference>
<dbReference type="PANTHER" id="PTHR33295:SF18">
    <property type="entry name" value="AAA+ ATPASE DOMAIN-CONTAINING PROTEIN"/>
    <property type="match status" value="1"/>
</dbReference>
<feature type="domain" description="AAA" evidence="1">
    <location>
        <begin position="21"/>
        <end position="151"/>
    </location>
</feature>
<evidence type="ECO:0008006" key="5">
    <source>
        <dbReference type="Google" id="ProtNLM"/>
    </source>
</evidence>
<sequence length="413" mass="48170">MDIKREHYLQQLINKKDDGMIKVITGIRRCGKSYLLDPLYRNHLLAEGVPANHIIKIELDRAINRKYHNNPEQLEQDILTMIKDSDPYYLILDEIQLVEGFELVVNGLLHEQNLDIYITGSNSKFLSSDIITEFRGRGEQIHVHPLSFSEFYAASNFDKTEAWNEYITYGGMPLNMFKKSDKEKATYLKNLFEQTYVRDITERHGIKRVDVMDTLINILASSIGSLTNPKRIFETFKSKGEKELSLNTIISYLSYAEDAFIVKKASRYDIKGRKYIGALQKYYFSDLGLRNARLNFRQQEESHLMENAIYNELIMRGYNVDVGIVEIRNGNKKIQTEVDFVCNFADNKCYIQSSLNLATHEKTLQETRPFMHIADNFKKIIIVKDRTKPWVTEDGIQVIDIIDFLLDEKFLER</sequence>
<evidence type="ECO:0000259" key="2">
    <source>
        <dbReference type="Pfam" id="PF13635"/>
    </source>
</evidence>
<dbReference type="OrthoDB" id="9801684at2"/>
<dbReference type="InterPro" id="IPR027417">
    <property type="entry name" value="P-loop_NTPase"/>
</dbReference>
<evidence type="ECO:0000313" key="3">
    <source>
        <dbReference type="EMBL" id="EGF22720.1"/>
    </source>
</evidence>
<evidence type="ECO:0000313" key="4">
    <source>
        <dbReference type="Proteomes" id="UP000005947"/>
    </source>
</evidence>
<reference evidence="3 4" key="1">
    <citation type="submission" date="2011-02" db="EMBL/GenBank/DDBJ databases">
        <authorList>
            <person name="Muzny D."/>
            <person name="Qin X."/>
            <person name="Buhay C."/>
            <person name="Dugan-Rocha S."/>
            <person name="Ding Y."/>
            <person name="Chen G."/>
            <person name="Hawes A."/>
            <person name="Holder M."/>
            <person name="Jhangiani S."/>
            <person name="Johnson A."/>
            <person name="Khan Z."/>
            <person name="Li Z."/>
            <person name="Liu W."/>
            <person name="Liu X."/>
            <person name="Perez L."/>
            <person name="Shen H."/>
            <person name="Wang Q."/>
            <person name="Watt J."/>
            <person name="Xi L."/>
            <person name="Xin Y."/>
            <person name="Zhou J."/>
            <person name="Deng J."/>
            <person name="Jiang H."/>
            <person name="Liu Y."/>
            <person name="Qu J."/>
            <person name="Song X.-Z."/>
            <person name="Zhang L."/>
            <person name="Villasana D."/>
            <person name="Johnson A."/>
            <person name="Liu J."/>
            <person name="Liyanage D."/>
            <person name="Lorensuhewa L."/>
            <person name="Robinson T."/>
            <person name="Song A."/>
            <person name="Song B.-B."/>
            <person name="Dinh H."/>
            <person name="Thornton R."/>
            <person name="Coyle M."/>
            <person name="Francisco L."/>
            <person name="Jackson L."/>
            <person name="Javaid M."/>
            <person name="Korchina V."/>
            <person name="Kovar C."/>
            <person name="Mata R."/>
            <person name="Mathew T."/>
            <person name="Ngo R."/>
            <person name="Nguyen L."/>
            <person name="Nguyen N."/>
            <person name="Okwuonu G."/>
            <person name="Ongeri F."/>
            <person name="Pham C."/>
            <person name="Simmons D."/>
            <person name="Wilczek-Boney K."/>
            <person name="Hale W."/>
            <person name="Jakkamsetti A."/>
            <person name="Pham P."/>
            <person name="Ruth R."/>
            <person name="San Lucas F."/>
            <person name="Warren J."/>
            <person name="Zhang J."/>
            <person name="Zhao Z."/>
            <person name="Zhou C."/>
            <person name="Zhu D."/>
            <person name="Lee S."/>
            <person name="Bess C."/>
            <person name="Blankenburg K."/>
            <person name="Forbes L."/>
            <person name="Fu Q."/>
            <person name="Gubbala S."/>
            <person name="Hirani K."/>
            <person name="Jayaseelan J.C."/>
            <person name="Lara F."/>
            <person name="Munidasa M."/>
            <person name="Palculict T."/>
            <person name="Patil S."/>
            <person name="Pu L.-L."/>
            <person name="Saada N."/>
            <person name="Tang L."/>
            <person name="Weissenberger G."/>
            <person name="Zhu Y."/>
            <person name="Hemphill L."/>
            <person name="Shang Y."/>
            <person name="Youmans B."/>
            <person name="Ayvaz T."/>
            <person name="Ross M."/>
            <person name="Santibanez J."/>
            <person name="Aqrawi P."/>
            <person name="Gross S."/>
            <person name="Joshi V."/>
            <person name="Fowler G."/>
            <person name="Nazareth L."/>
            <person name="Reid J."/>
            <person name="Worley K."/>
            <person name="Petrosino J."/>
            <person name="Highlander S."/>
            <person name="Gibbs R."/>
        </authorList>
    </citation>
    <scope>NUCLEOTIDE SEQUENCE [LARGE SCALE GENOMIC DNA]</scope>
    <source>
        <strain evidence="3 4">DSM 15829</strain>
    </source>
</reference>
<keyword evidence="4" id="KW-1185">Reference proteome</keyword>
<feature type="domain" description="DUF4143" evidence="2">
    <location>
        <begin position="198"/>
        <end position="349"/>
    </location>
</feature>
<dbReference type="Proteomes" id="UP000005947">
    <property type="component" value="Unassembled WGS sequence"/>
</dbReference>
<dbReference type="eggNOG" id="COG1373">
    <property type="taxonomic scope" value="Bacteria"/>
</dbReference>
<dbReference type="Pfam" id="PF13173">
    <property type="entry name" value="AAA_14"/>
    <property type="match status" value="1"/>
</dbReference>
<protein>
    <recommendedName>
        <fullName evidence="5">ATP-binding protein</fullName>
    </recommendedName>
</protein>
<comment type="caution">
    <text evidence="3">The sequence shown here is derived from an EMBL/GenBank/DDBJ whole genome shotgun (WGS) entry which is preliminary data.</text>
</comment>
<dbReference type="GeneID" id="93209968"/>
<dbReference type="InterPro" id="IPR025420">
    <property type="entry name" value="DUF4143"/>
</dbReference>
<dbReference type="InterPro" id="IPR041682">
    <property type="entry name" value="AAA_14"/>
</dbReference>
<dbReference type="SUPFAM" id="SSF52540">
    <property type="entry name" value="P-loop containing nucleoside triphosphate hydrolases"/>
    <property type="match status" value="1"/>
</dbReference>
<evidence type="ECO:0000259" key="1">
    <source>
        <dbReference type="Pfam" id="PF13173"/>
    </source>
</evidence>
<dbReference type="EMBL" id="ACGK02000005">
    <property type="protein sequence ID" value="EGF22720.1"/>
    <property type="molecule type" value="Genomic_DNA"/>
</dbReference>
<name>F1T6Z1_9ACTN</name>